<keyword evidence="5" id="KW-0804">Transcription</keyword>
<dbReference type="GO" id="GO:0006355">
    <property type="term" value="P:regulation of DNA-templated transcription"/>
    <property type="evidence" value="ECO:0007669"/>
    <property type="project" value="TreeGrafter"/>
</dbReference>
<dbReference type="GO" id="GO:0032993">
    <property type="term" value="C:protein-DNA complex"/>
    <property type="evidence" value="ECO:0007669"/>
    <property type="project" value="TreeGrafter"/>
</dbReference>
<comment type="caution">
    <text evidence="9">The sequence shown here is derived from an EMBL/GenBank/DDBJ whole genome shotgun (WGS) entry which is preliminary data.</text>
</comment>
<feature type="compositionally biased region" description="Basic and acidic residues" evidence="7">
    <location>
        <begin position="269"/>
        <end position="301"/>
    </location>
</feature>
<gene>
    <name evidence="9" type="ORF">C491_07931</name>
</gene>
<proteinExistence type="predicted"/>
<evidence type="ECO:0000313" key="9">
    <source>
        <dbReference type="EMBL" id="ELY59254.1"/>
    </source>
</evidence>
<dbReference type="PANTHER" id="PTHR48111:SF1">
    <property type="entry name" value="TWO-COMPONENT RESPONSE REGULATOR ORR33"/>
    <property type="match status" value="1"/>
</dbReference>
<feature type="compositionally biased region" description="Basic and acidic residues" evidence="7">
    <location>
        <begin position="341"/>
        <end position="363"/>
    </location>
</feature>
<reference evidence="9 10" key="1">
    <citation type="journal article" date="2014" name="PLoS Genet.">
        <title>Phylogenetically driven sequencing of extremely halophilic archaea reveals strategies for static and dynamic osmo-response.</title>
        <authorList>
            <person name="Becker E.A."/>
            <person name="Seitzer P.M."/>
            <person name="Tritt A."/>
            <person name="Larsen D."/>
            <person name="Krusor M."/>
            <person name="Yao A.I."/>
            <person name="Wu D."/>
            <person name="Madern D."/>
            <person name="Eisen J.A."/>
            <person name="Darling A.E."/>
            <person name="Facciotti M.T."/>
        </authorList>
    </citation>
    <scope>NUCLEOTIDE SEQUENCE [LARGE SCALE GENOMIC DNA]</scope>
    <source>
        <strain evidence="9 10">DSM 10524</strain>
    </source>
</reference>
<dbReference type="STRING" id="1227497.C491_07931"/>
<dbReference type="InterPro" id="IPR001789">
    <property type="entry name" value="Sig_transdc_resp-reg_receiver"/>
</dbReference>
<evidence type="ECO:0000313" key="10">
    <source>
        <dbReference type="Proteomes" id="UP000011688"/>
    </source>
</evidence>
<evidence type="ECO:0000256" key="6">
    <source>
        <dbReference type="PROSITE-ProRule" id="PRU00169"/>
    </source>
</evidence>
<dbReference type="SUPFAM" id="SSF52172">
    <property type="entry name" value="CheY-like"/>
    <property type="match status" value="1"/>
</dbReference>
<evidence type="ECO:0000256" key="4">
    <source>
        <dbReference type="ARBA" id="ARBA00023125"/>
    </source>
</evidence>
<dbReference type="eggNOG" id="arCOG02386">
    <property type="taxonomic scope" value="Archaea"/>
</dbReference>
<evidence type="ECO:0000256" key="3">
    <source>
        <dbReference type="ARBA" id="ARBA00023015"/>
    </source>
</evidence>
<keyword evidence="2" id="KW-0902">Two-component regulatory system</keyword>
<dbReference type="EMBL" id="AOIB01000016">
    <property type="protein sequence ID" value="ELY59254.1"/>
    <property type="molecule type" value="Genomic_DNA"/>
</dbReference>
<feature type="compositionally biased region" description="Basic and acidic residues" evidence="7">
    <location>
        <begin position="186"/>
        <end position="195"/>
    </location>
</feature>
<dbReference type="PROSITE" id="PS50110">
    <property type="entry name" value="RESPONSE_REGULATORY"/>
    <property type="match status" value="1"/>
</dbReference>
<dbReference type="GO" id="GO:0005829">
    <property type="term" value="C:cytosol"/>
    <property type="evidence" value="ECO:0007669"/>
    <property type="project" value="TreeGrafter"/>
</dbReference>
<name>L9XBZ4_9EURY</name>
<evidence type="ECO:0000256" key="7">
    <source>
        <dbReference type="SAM" id="MobiDB-lite"/>
    </source>
</evidence>
<dbReference type="GO" id="GO:0000156">
    <property type="term" value="F:phosphorelay response regulator activity"/>
    <property type="evidence" value="ECO:0007669"/>
    <property type="project" value="TreeGrafter"/>
</dbReference>
<feature type="region of interest" description="Disordered" evidence="7">
    <location>
        <begin position="145"/>
        <end position="369"/>
    </location>
</feature>
<evidence type="ECO:0000259" key="8">
    <source>
        <dbReference type="PROSITE" id="PS50110"/>
    </source>
</evidence>
<dbReference type="GO" id="GO:0000976">
    <property type="term" value="F:transcription cis-regulatory region binding"/>
    <property type="evidence" value="ECO:0007669"/>
    <property type="project" value="TreeGrafter"/>
</dbReference>
<dbReference type="CDD" id="cd00156">
    <property type="entry name" value="REC"/>
    <property type="match status" value="1"/>
</dbReference>
<accession>L9XBZ4</accession>
<sequence length="369" mass="41178">MLAEQSSSHTILLVEDDDLQARLYRTMLYRERGTEPVATDEEKGETVTTVETVRTLEDARTALEDDAESFDLVLLDLNLPDSLGLETLDSVLETVDGTAVVVLTGIDDTEIGRKAVERGAEDYLVKDRVTPRLLDRTVTYAVERRRRTPAKRASGVTLAGAPRDTKRCRRRPGVGIGAQSDGSRVGADRFPDRGSGRTHRRTHRVGRDDGGVPRGTTDRTRPDRARRRGRRGDRSARGTTRGLYGDVRPPRGNGFGSGRPVSQRRRPKRVDERGRPRRRGGNDNRERLSSGRRQGRADGLRRRTGALGERSPTGYRTGLHHGRGGDRRGSVPRANVRRPLRRESDHRERSGARAGNDRPDSPRIRALTR</sequence>
<protein>
    <submittedName>
        <fullName evidence="9">Response regulator receiver protein</fullName>
    </submittedName>
</protein>
<dbReference type="SMART" id="SM00448">
    <property type="entry name" value="REC"/>
    <property type="match status" value="1"/>
</dbReference>
<dbReference type="Gene3D" id="3.40.50.2300">
    <property type="match status" value="1"/>
</dbReference>
<evidence type="ECO:0000256" key="2">
    <source>
        <dbReference type="ARBA" id="ARBA00023012"/>
    </source>
</evidence>
<evidence type="ECO:0000256" key="1">
    <source>
        <dbReference type="ARBA" id="ARBA00022553"/>
    </source>
</evidence>
<keyword evidence="4" id="KW-0238">DNA-binding</keyword>
<feature type="modified residue" description="4-aspartylphosphate" evidence="6">
    <location>
        <position position="76"/>
    </location>
</feature>
<keyword evidence="10" id="KW-1185">Reference proteome</keyword>
<keyword evidence="1 6" id="KW-0597">Phosphoprotein</keyword>
<dbReference type="PANTHER" id="PTHR48111">
    <property type="entry name" value="REGULATOR OF RPOS"/>
    <property type="match status" value="1"/>
</dbReference>
<keyword evidence="3" id="KW-0805">Transcription regulation</keyword>
<feature type="compositionally biased region" description="Basic and acidic residues" evidence="7">
    <location>
        <begin position="205"/>
        <end position="223"/>
    </location>
</feature>
<dbReference type="InterPro" id="IPR011006">
    <property type="entry name" value="CheY-like_superfamily"/>
</dbReference>
<dbReference type="AlphaFoldDB" id="L9XBZ4"/>
<dbReference type="Pfam" id="PF00072">
    <property type="entry name" value="Response_reg"/>
    <property type="match status" value="1"/>
</dbReference>
<evidence type="ECO:0000256" key="5">
    <source>
        <dbReference type="ARBA" id="ARBA00023163"/>
    </source>
</evidence>
<feature type="domain" description="Response regulatory" evidence="8">
    <location>
        <begin position="10"/>
        <end position="141"/>
    </location>
</feature>
<dbReference type="InterPro" id="IPR039420">
    <property type="entry name" value="WalR-like"/>
</dbReference>
<dbReference type="Proteomes" id="UP000011688">
    <property type="component" value="Unassembled WGS sequence"/>
</dbReference>
<organism evidence="9 10">
    <name type="scientific">Natronococcus amylolyticus DSM 10524</name>
    <dbReference type="NCBI Taxonomy" id="1227497"/>
    <lineage>
        <taxon>Archaea</taxon>
        <taxon>Methanobacteriati</taxon>
        <taxon>Methanobacteriota</taxon>
        <taxon>Stenosarchaea group</taxon>
        <taxon>Halobacteria</taxon>
        <taxon>Halobacteriales</taxon>
        <taxon>Natrialbaceae</taxon>
        <taxon>Natronococcus</taxon>
    </lineage>
</organism>